<proteinExistence type="predicted"/>
<evidence type="ECO:0000259" key="1">
    <source>
        <dbReference type="Pfam" id="PF02627"/>
    </source>
</evidence>
<keyword evidence="2" id="KW-0575">Peroxidase</keyword>
<dbReference type="RefSeq" id="WP_132473015.1">
    <property type="nucleotide sequence ID" value="NZ_JBHRVM010000001.1"/>
</dbReference>
<evidence type="ECO:0000313" key="2">
    <source>
        <dbReference type="EMBL" id="TCV02998.1"/>
    </source>
</evidence>
<comment type="caution">
    <text evidence="2">The sequence shown here is derived from an EMBL/GenBank/DDBJ whole genome shotgun (WGS) entry which is preliminary data.</text>
</comment>
<gene>
    <name evidence="2" type="ORF">EV686_101460</name>
</gene>
<dbReference type="InterPro" id="IPR003779">
    <property type="entry name" value="CMD-like"/>
</dbReference>
<dbReference type="EMBL" id="SMBX01000001">
    <property type="protein sequence ID" value="TCV02998.1"/>
    <property type="molecule type" value="Genomic_DNA"/>
</dbReference>
<dbReference type="PANTHER" id="PTHR35446">
    <property type="entry name" value="SI:CH211-175M2.5"/>
    <property type="match status" value="1"/>
</dbReference>
<dbReference type="GO" id="GO:0051920">
    <property type="term" value="F:peroxiredoxin activity"/>
    <property type="evidence" value="ECO:0007669"/>
    <property type="project" value="InterPro"/>
</dbReference>
<keyword evidence="2" id="KW-0560">Oxidoreductase</keyword>
<dbReference type="AlphaFoldDB" id="A0A4R3VGX3"/>
<reference evidence="2 3" key="1">
    <citation type="submission" date="2019-03" db="EMBL/GenBank/DDBJ databases">
        <title>Genomic Encyclopedia of Type Strains, Phase IV (KMG-IV): sequencing the most valuable type-strain genomes for metagenomic binning, comparative biology and taxonomic classification.</title>
        <authorList>
            <person name="Goeker M."/>
        </authorList>
    </citation>
    <scope>NUCLEOTIDE SEQUENCE [LARGE SCALE GENOMIC DNA]</scope>
    <source>
        <strain evidence="2 3">DSM 100048</strain>
    </source>
</reference>
<name>A0A4R3VGX3_9BURK</name>
<dbReference type="InterPro" id="IPR029032">
    <property type="entry name" value="AhpD-like"/>
</dbReference>
<dbReference type="PANTHER" id="PTHR35446:SF2">
    <property type="entry name" value="CARBOXYMUCONOLACTONE DECARBOXYLASE-LIKE DOMAIN-CONTAINING PROTEIN"/>
    <property type="match status" value="1"/>
</dbReference>
<protein>
    <submittedName>
        <fullName evidence="2">Putative peroxidase-related enzyme</fullName>
    </submittedName>
</protein>
<accession>A0A4R3VGX3</accession>
<dbReference type="Pfam" id="PF02627">
    <property type="entry name" value="CMD"/>
    <property type="match status" value="1"/>
</dbReference>
<dbReference type="SUPFAM" id="SSF69118">
    <property type="entry name" value="AhpD-like"/>
    <property type="match status" value="2"/>
</dbReference>
<dbReference type="Proteomes" id="UP000294692">
    <property type="component" value="Unassembled WGS sequence"/>
</dbReference>
<dbReference type="OrthoDB" id="3667834at2"/>
<dbReference type="InterPro" id="IPR010195">
    <property type="entry name" value="Uncharacterised_peroxidase-rel"/>
</dbReference>
<dbReference type="InterPro" id="IPR004675">
    <property type="entry name" value="AhpD_core"/>
</dbReference>
<keyword evidence="3" id="KW-1185">Reference proteome</keyword>
<evidence type="ECO:0000313" key="3">
    <source>
        <dbReference type="Proteomes" id="UP000294692"/>
    </source>
</evidence>
<dbReference type="NCBIfam" id="TIGR01926">
    <property type="entry name" value="peroxid_rel"/>
    <property type="match status" value="1"/>
</dbReference>
<organism evidence="2 3">
    <name type="scientific">Paracandidimonas soli</name>
    <dbReference type="NCBI Taxonomy" id="1917182"/>
    <lineage>
        <taxon>Bacteria</taxon>
        <taxon>Pseudomonadati</taxon>
        <taxon>Pseudomonadota</taxon>
        <taxon>Betaproteobacteria</taxon>
        <taxon>Burkholderiales</taxon>
        <taxon>Alcaligenaceae</taxon>
        <taxon>Paracandidimonas</taxon>
    </lineage>
</organism>
<dbReference type="Gene3D" id="1.20.1290.10">
    <property type="entry name" value="AhpD-like"/>
    <property type="match status" value="2"/>
</dbReference>
<feature type="domain" description="Carboxymuconolactone decarboxylase-like" evidence="1">
    <location>
        <begin position="249"/>
        <end position="330"/>
    </location>
</feature>
<sequence length="385" mass="41181">MTDTASQDLLSRLAGITPASAAGQSLAQRHKIVDSIQNCHELFFSQDIGDGLDAPERIGAALLVCRQAGITALAQYYADQLLSLPDAGPWQQLARQESLPADVPPRAAAIESFVLSVAADPASADPLALQVLQQAGLSTPAIVLLAQLVGFVSFQVRLLAGWQAWRTLDASAAPQPAQDNTSFVHPANLPPPGQALRINGFTSETLDWKAWLPVLDPEQATAQQEAVLQASHPKARTSDFYLLLALQPDILHERSTVFNTIMYAPGGLPRAERELATAVVSRINRCVYCLSVHAQRFEQLAKRNDVIAQLFQDPDTAGTNQRERAIVHLASAITSAPSGITLDTLSSMSAAGFSSLEILDAINASALFAWANRLMLNLGEAVTPA</sequence>
<dbReference type="NCBIfam" id="TIGR00778">
    <property type="entry name" value="ahpD_dom"/>
    <property type="match status" value="1"/>
</dbReference>